<dbReference type="Pfam" id="PF00999">
    <property type="entry name" value="Na_H_Exchanger"/>
    <property type="match status" value="1"/>
</dbReference>
<evidence type="ECO:0000313" key="12">
    <source>
        <dbReference type="Proteomes" id="UP000244892"/>
    </source>
</evidence>
<dbReference type="GO" id="GO:1902600">
    <property type="term" value="P:proton transmembrane transport"/>
    <property type="evidence" value="ECO:0007669"/>
    <property type="project" value="InterPro"/>
</dbReference>
<dbReference type="InterPro" id="IPR038770">
    <property type="entry name" value="Na+/solute_symporter_sf"/>
</dbReference>
<name>A0A2U8FY37_9BURK</name>
<dbReference type="Proteomes" id="UP000244892">
    <property type="component" value="Chromosome"/>
</dbReference>
<feature type="transmembrane region" description="Helical" evidence="9">
    <location>
        <begin position="187"/>
        <end position="210"/>
    </location>
</feature>
<dbReference type="KEGG" id="aon:DEH84_16230"/>
<evidence type="ECO:0000256" key="7">
    <source>
        <dbReference type="ARBA" id="ARBA00023065"/>
    </source>
</evidence>
<keyword evidence="7" id="KW-0406">Ion transport</keyword>
<feature type="transmembrane region" description="Helical" evidence="9">
    <location>
        <begin position="58"/>
        <end position="81"/>
    </location>
</feature>
<evidence type="ECO:0000256" key="2">
    <source>
        <dbReference type="ARBA" id="ARBA00022448"/>
    </source>
</evidence>
<dbReference type="PANTHER" id="PTHR32507">
    <property type="entry name" value="NA(+)/H(+) ANTIPORTER 1"/>
    <property type="match status" value="1"/>
</dbReference>
<accession>A0A2U8FY37</accession>
<feature type="transmembrane region" description="Helical" evidence="9">
    <location>
        <begin position="230"/>
        <end position="257"/>
    </location>
</feature>
<dbReference type="OrthoDB" id="9810860at2"/>
<evidence type="ECO:0000256" key="4">
    <source>
        <dbReference type="ARBA" id="ARBA00022475"/>
    </source>
</evidence>
<keyword evidence="12" id="KW-1185">Reference proteome</keyword>
<keyword evidence="3" id="KW-0050">Antiport</keyword>
<keyword evidence="6 9" id="KW-1133">Transmembrane helix</keyword>
<evidence type="ECO:0000256" key="5">
    <source>
        <dbReference type="ARBA" id="ARBA00022692"/>
    </source>
</evidence>
<feature type="transmembrane region" description="Helical" evidence="9">
    <location>
        <begin position="345"/>
        <end position="363"/>
    </location>
</feature>
<dbReference type="AlphaFoldDB" id="A0A2U8FY37"/>
<dbReference type="GO" id="GO:0005886">
    <property type="term" value="C:plasma membrane"/>
    <property type="evidence" value="ECO:0007669"/>
    <property type="project" value="UniProtKB-SubCell"/>
</dbReference>
<reference evidence="11 12" key="1">
    <citation type="submission" date="2018-05" db="EMBL/GenBank/DDBJ databases">
        <title>complete genome sequence of Aquabacterium olei NBRC 110486.</title>
        <authorList>
            <person name="Tang B."/>
            <person name="Chang J."/>
            <person name="Zhang L."/>
            <person name="Yang H."/>
        </authorList>
    </citation>
    <scope>NUCLEOTIDE SEQUENCE [LARGE SCALE GENOMIC DNA]</scope>
    <source>
        <strain evidence="11 12">NBRC 110486</strain>
    </source>
</reference>
<feature type="transmembrane region" description="Helical" evidence="9">
    <location>
        <begin position="410"/>
        <end position="432"/>
    </location>
</feature>
<dbReference type="GO" id="GO:0015297">
    <property type="term" value="F:antiporter activity"/>
    <property type="evidence" value="ECO:0007669"/>
    <property type="project" value="UniProtKB-KW"/>
</dbReference>
<gene>
    <name evidence="11" type="ORF">DEH84_16230</name>
</gene>
<feature type="transmembrane region" description="Helical" evidence="9">
    <location>
        <begin position="87"/>
        <end position="106"/>
    </location>
</feature>
<keyword evidence="8 9" id="KW-0472">Membrane</keyword>
<dbReference type="Gene3D" id="1.20.1530.20">
    <property type="match status" value="1"/>
</dbReference>
<proteinExistence type="predicted"/>
<protein>
    <submittedName>
        <fullName evidence="11">Sodium:proton antiporter</fullName>
    </submittedName>
</protein>
<evidence type="ECO:0000259" key="10">
    <source>
        <dbReference type="Pfam" id="PF00999"/>
    </source>
</evidence>
<dbReference type="EMBL" id="CP029210">
    <property type="protein sequence ID" value="AWI55344.1"/>
    <property type="molecule type" value="Genomic_DNA"/>
</dbReference>
<evidence type="ECO:0000313" key="11">
    <source>
        <dbReference type="EMBL" id="AWI55344.1"/>
    </source>
</evidence>
<evidence type="ECO:0000256" key="6">
    <source>
        <dbReference type="ARBA" id="ARBA00022989"/>
    </source>
</evidence>
<evidence type="ECO:0000256" key="9">
    <source>
        <dbReference type="SAM" id="Phobius"/>
    </source>
</evidence>
<evidence type="ECO:0000256" key="1">
    <source>
        <dbReference type="ARBA" id="ARBA00004651"/>
    </source>
</evidence>
<dbReference type="InterPro" id="IPR006153">
    <property type="entry name" value="Cation/H_exchanger_TM"/>
</dbReference>
<comment type="subcellular location">
    <subcellularLocation>
        <location evidence="1">Cell membrane</location>
        <topology evidence="1">Multi-pass membrane protein</topology>
    </subcellularLocation>
</comment>
<dbReference type="RefSeq" id="WP_109038458.1">
    <property type="nucleotide sequence ID" value="NZ_CP029210.1"/>
</dbReference>
<keyword evidence="5 9" id="KW-0812">Transmembrane</keyword>
<sequence length="440" mass="47419">MFMQWCLVIGVLLVVIGLTDTLRRRLPVGTSAIYLLCGYLLGPHGLGFIRLDLMRDAALLEVLTEIAVLVSLFAVGLRLRVPLRDGLWRAPVLMATLAMLVTIALLTGLGMWLGLSLGGAVLMAAVLAPTDPVLASDVQVAHPQDHDGLRFSLTGEGGLNDGAAFPVVMLALGLMRLHDLGSWGLHWVAVDLVWATAGGLTLGWLTGLLFSRIVVYLRREQSQAFGMESFFTLGLIALTYGLALLLHTYGFLAVFAAGLAMRQFERTDSDSHRHERTEVDLASTPDDGVENLGPSAQASPAMASAYMAKEVLDFTLDLERIAELAVMLIIGSLLSLATFDAFSLPVALGLIFVVRPVAIYLITLRSVFTSAQRRFAAWFGVRGVGSMYYLMFAVTHGANTRELPAVADAVLATIALSVLLHGSSATPAMRAYQQALARRR</sequence>
<feature type="transmembrane region" description="Helical" evidence="9">
    <location>
        <begin position="31"/>
        <end position="51"/>
    </location>
</feature>
<keyword evidence="4" id="KW-1003">Cell membrane</keyword>
<keyword evidence="2" id="KW-0813">Transport</keyword>
<feature type="transmembrane region" description="Helical" evidence="9">
    <location>
        <begin position="375"/>
        <end position="398"/>
    </location>
</feature>
<evidence type="ECO:0000256" key="8">
    <source>
        <dbReference type="ARBA" id="ARBA00023136"/>
    </source>
</evidence>
<feature type="domain" description="Cation/H+ exchanger transmembrane" evidence="10">
    <location>
        <begin position="12"/>
        <end position="272"/>
    </location>
</feature>
<dbReference type="PANTHER" id="PTHR32507:SF8">
    <property type="entry name" value="CNH1P"/>
    <property type="match status" value="1"/>
</dbReference>
<evidence type="ECO:0000256" key="3">
    <source>
        <dbReference type="ARBA" id="ARBA00022449"/>
    </source>
</evidence>
<organism evidence="11 12">
    <name type="scientific">Aquabacterium olei</name>
    <dbReference type="NCBI Taxonomy" id="1296669"/>
    <lineage>
        <taxon>Bacteria</taxon>
        <taxon>Pseudomonadati</taxon>
        <taxon>Pseudomonadota</taxon>
        <taxon>Betaproteobacteria</taxon>
        <taxon>Burkholderiales</taxon>
        <taxon>Aquabacterium</taxon>
    </lineage>
</organism>